<reference evidence="1" key="1">
    <citation type="journal article" date="2020" name="Nature">
        <title>Giant virus diversity and host interactions through global metagenomics.</title>
        <authorList>
            <person name="Schulz F."/>
            <person name="Roux S."/>
            <person name="Paez-Espino D."/>
            <person name="Jungbluth S."/>
            <person name="Walsh D.A."/>
            <person name="Denef V.J."/>
            <person name="McMahon K.D."/>
            <person name="Konstantinidis K.T."/>
            <person name="Eloe-Fadrosh E.A."/>
            <person name="Kyrpides N.C."/>
            <person name="Woyke T."/>
        </authorList>
    </citation>
    <scope>NUCLEOTIDE SEQUENCE</scope>
    <source>
        <strain evidence="1">GVMAG-M-3300027708-5</strain>
    </source>
</reference>
<proteinExistence type="predicted"/>
<sequence length="97" mass="11177">MQDFSFIADEHTRLLVANGYEAISQLELWGWLRSFEPNPNEGFMWSSDPNITSIGNKMHEINKDIGHSGGSFGFTMRTLHYIARNGIDKYKQLVLQR</sequence>
<dbReference type="EMBL" id="MN740404">
    <property type="protein sequence ID" value="QHU04831.1"/>
    <property type="molecule type" value="Genomic_DNA"/>
</dbReference>
<accession>A0A6C0JII0</accession>
<organism evidence="1">
    <name type="scientific">viral metagenome</name>
    <dbReference type="NCBI Taxonomy" id="1070528"/>
    <lineage>
        <taxon>unclassified sequences</taxon>
        <taxon>metagenomes</taxon>
        <taxon>organismal metagenomes</taxon>
    </lineage>
</organism>
<protein>
    <submittedName>
        <fullName evidence="1">Uncharacterized protein</fullName>
    </submittedName>
</protein>
<evidence type="ECO:0000313" key="1">
    <source>
        <dbReference type="EMBL" id="QHU04831.1"/>
    </source>
</evidence>
<name>A0A6C0JII0_9ZZZZ</name>
<dbReference type="AlphaFoldDB" id="A0A6C0JII0"/>